<dbReference type="RefSeq" id="XP_068355898.1">
    <property type="nucleotide sequence ID" value="XM_068507106.1"/>
</dbReference>
<name>A0A1J4JVN5_9EUKA</name>
<dbReference type="GO" id="GO:0003924">
    <property type="term" value="F:GTPase activity"/>
    <property type="evidence" value="ECO:0007669"/>
    <property type="project" value="InterPro"/>
</dbReference>
<dbReference type="EMBL" id="MLAK01000853">
    <property type="protein sequence ID" value="OHT02762.1"/>
    <property type="molecule type" value="Genomic_DNA"/>
</dbReference>
<accession>A0A1J4JVN5</accession>
<dbReference type="SMART" id="SM00174">
    <property type="entry name" value="RHO"/>
    <property type="match status" value="1"/>
</dbReference>
<reference evidence="2" key="1">
    <citation type="submission" date="2016-10" db="EMBL/GenBank/DDBJ databases">
        <authorList>
            <person name="Benchimol M."/>
            <person name="Almeida L.G."/>
            <person name="Vasconcelos A.T."/>
            <person name="Perreira-Neves A."/>
            <person name="Rosa I.A."/>
            <person name="Tasca T."/>
            <person name="Bogo M.R."/>
            <person name="de Souza W."/>
        </authorList>
    </citation>
    <scope>NUCLEOTIDE SEQUENCE [LARGE SCALE GENOMIC DNA]</scope>
    <source>
        <strain evidence="2">K</strain>
    </source>
</reference>
<evidence type="ECO:0000313" key="3">
    <source>
        <dbReference type="Proteomes" id="UP000179807"/>
    </source>
</evidence>
<dbReference type="PROSITE" id="PS51419">
    <property type="entry name" value="RAB"/>
    <property type="match status" value="1"/>
</dbReference>
<keyword evidence="3" id="KW-1185">Reference proteome</keyword>
<evidence type="ECO:0000313" key="2">
    <source>
        <dbReference type="EMBL" id="OHT02762.1"/>
    </source>
</evidence>
<comment type="caution">
    <text evidence="2">The sequence shown here is derived from an EMBL/GenBank/DDBJ whole genome shotgun (WGS) entry which is preliminary data.</text>
</comment>
<organism evidence="2 3">
    <name type="scientific">Tritrichomonas foetus</name>
    <dbReference type="NCBI Taxonomy" id="1144522"/>
    <lineage>
        <taxon>Eukaryota</taxon>
        <taxon>Metamonada</taxon>
        <taxon>Parabasalia</taxon>
        <taxon>Tritrichomonadida</taxon>
        <taxon>Tritrichomonadidae</taxon>
        <taxon>Tritrichomonas</taxon>
    </lineage>
</organism>
<proteinExistence type="predicted"/>
<dbReference type="OrthoDB" id="193217at2759"/>
<gene>
    <name evidence="2" type="primary">ypt3</name>
    <name evidence="2" type="ORF">TRFO_30013</name>
</gene>
<dbReference type="Gene3D" id="3.40.50.300">
    <property type="entry name" value="P-loop containing nucleotide triphosphate hydrolases"/>
    <property type="match status" value="1"/>
</dbReference>
<sequence length="194" mass="21416">MEIPPSKEFKIVVLGDSGVGKTSLIQRFSNNSFNTFSESTIGGSFFTCKIKTDNDQALVSIWDTAGQEQYRSLIPTYSRGAHAALFCFDVTSPPSYLSLDSWITELMHFAPVTISTYIVGTKTDLPQVVSLEKVNLWASGKGYPLFLTSSKDNIGISDMFTTIITELCMKKDVHRKAESLKLMNQNNEAGNSCC</sequence>
<dbReference type="InterPro" id="IPR001806">
    <property type="entry name" value="Small_GTPase"/>
</dbReference>
<dbReference type="SMART" id="SM00173">
    <property type="entry name" value="RAS"/>
    <property type="match status" value="1"/>
</dbReference>
<dbReference type="GeneID" id="94841810"/>
<dbReference type="AlphaFoldDB" id="A0A1J4JVN5"/>
<dbReference type="Proteomes" id="UP000179807">
    <property type="component" value="Unassembled WGS sequence"/>
</dbReference>
<dbReference type="NCBIfam" id="TIGR00231">
    <property type="entry name" value="small_GTP"/>
    <property type="match status" value="1"/>
</dbReference>
<dbReference type="PROSITE" id="PS51421">
    <property type="entry name" value="RAS"/>
    <property type="match status" value="1"/>
</dbReference>
<dbReference type="SMART" id="SM00175">
    <property type="entry name" value="RAB"/>
    <property type="match status" value="1"/>
</dbReference>
<protein>
    <submittedName>
        <fullName evidence="2">GTP-binding protein ypt3</fullName>
    </submittedName>
</protein>
<dbReference type="GO" id="GO:0005525">
    <property type="term" value="F:GTP binding"/>
    <property type="evidence" value="ECO:0007669"/>
    <property type="project" value="InterPro"/>
</dbReference>
<dbReference type="InterPro" id="IPR005225">
    <property type="entry name" value="Small_GTP-bd"/>
</dbReference>
<dbReference type="PANTHER" id="PTHR47978">
    <property type="match status" value="1"/>
</dbReference>
<dbReference type="PROSITE" id="PS51420">
    <property type="entry name" value="RHO"/>
    <property type="match status" value="1"/>
</dbReference>
<evidence type="ECO:0000256" key="1">
    <source>
        <dbReference type="ARBA" id="ARBA00022741"/>
    </source>
</evidence>
<keyword evidence="1" id="KW-0547">Nucleotide-binding</keyword>
<dbReference type="InterPro" id="IPR027417">
    <property type="entry name" value="P-loop_NTPase"/>
</dbReference>
<dbReference type="FunFam" id="3.40.50.300:FF:000808">
    <property type="entry name" value="Small GTP-binding protein, putative"/>
    <property type="match status" value="1"/>
</dbReference>
<dbReference type="VEuPathDB" id="TrichDB:TRFO_30013"/>
<dbReference type="SUPFAM" id="SSF52540">
    <property type="entry name" value="P-loop containing nucleoside triphosphate hydrolases"/>
    <property type="match status" value="1"/>
</dbReference>
<dbReference type="Pfam" id="PF00071">
    <property type="entry name" value="Ras"/>
    <property type="match status" value="1"/>
</dbReference>
<dbReference type="PRINTS" id="PR00449">
    <property type="entry name" value="RASTRNSFRMNG"/>
</dbReference>
<dbReference type="CDD" id="cd00154">
    <property type="entry name" value="Rab"/>
    <property type="match status" value="1"/>
</dbReference>